<gene>
    <name evidence="1" type="ORF">LLEC1_05607</name>
</gene>
<dbReference type="AlphaFoldDB" id="A0A179ILG0"/>
<dbReference type="Proteomes" id="UP000243081">
    <property type="component" value="Unassembled WGS sequence"/>
</dbReference>
<sequence>MANTFACGKRASELSDGKCESNNDGRRRESFAGNFITANILQRDATATVAWKWQRGKQASAITAALARRNKECFTVSNLQMPIDAQTDSSQRAVEINAVRFRLPLGVMMEDITKTKTKTKTGRSWKCLSGSEGSKNLRFLAKS</sequence>
<keyword evidence="2" id="KW-1185">Reference proteome</keyword>
<protein>
    <submittedName>
        <fullName evidence="1">Uncharacterized protein</fullName>
    </submittedName>
</protein>
<organism evidence="1 2">
    <name type="scientific">Cordyceps confragosa</name>
    <name type="common">Lecanicillium lecanii</name>
    <dbReference type="NCBI Taxonomy" id="2714763"/>
    <lineage>
        <taxon>Eukaryota</taxon>
        <taxon>Fungi</taxon>
        <taxon>Dikarya</taxon>
        <taxon>Ascomycota</taxon>
        <taxon>Pezizomycotina</taxon>
        <taxon>Sordariomycetes</taxon>
        <taxon>Hypocreomycetidae</taxon>
        <taxon>Hypocreales</taxon>
        <taxon>Cordycipitaceae</taxon>
        <taxon>Akanthomyces</taxon>
    </lineage>
</organism>
<evidence type="ECO:0000313" key="2">
    <source>
        <dbReference type="Proteomes" id="UP000243081"/>
    </source>
</evidence>
<accession>A0A179ILG0</accession>
<proteinExistence type="predicted"/>
<comment type="caution">
    <text evidence="1">The sequence shown here is derived from an EMBL/GenBank/DDBJ whole genome shotgun (WGS) entry which is preliminary data.</text>
</comment>
<dbReference type="EMBL" id="LUKN01000342">
    <property type="protein sequence ID" value="OAR03083.1"/>
    <property type="molecule type" value="Genomic_DNA"/>
</dbReference>
<name>A0A179ILG0_CORDF</name>
<evidence type="ECO:0000313" key="1">
    <source>
        <dbReference type="EMBL" id="OAR03083.1"/>
    </source>
</evidence>
<reference evidence="1 2" key="1">
    <citation type="submission" date="2016-03" db="EMBL/GenBank/DDBJ databases">
        <title>Fine-scale spatial genetic structure of a fungal parasite of coffee scale insects.</title>
        <authorList>
            <person name="Jackson D."/>
            <person name="Zemenick K.A."/>
            <person name="Malloure B."/>
            <person name="Quandt C.A."/>
            <person name="James T.Y."/>
        </authorList>
    </citation>
    <scope>NUCLEOTIDE SEQUENCE [LARGE SCALE GENOMIC DNA]</scope>
    <source>
        <strain evidence="1 2">UM487</strain>
    </source>
</reference>